<evidence type="ECO:0000313" key="1">
    <source>
        <dbReference type="EMBL" id="KAJ8551470.1"/>
    </source>
</evidence>
<protein>
    <submittedName>
        <fullName evidence="1">Uncharacterized protein</fullName>
    </submittedName>
</protein>
<dbReference type="AlphaFoldDB" id="A0A9Q1REE9"/>
<accession>A0A9Q1REE9</accession>
<dbReference type="EMBL" id="JAJAGQ010000010">
    <property type="protein sequence ID" value="KAJ8551470.1"/>
    <property type="molecule type" value="Genomic_DNA"/>
</dbReference>
<reference evidence="2" key="1">
    <citation type="journal article" date="2023" name="Proc. Natl. Acad. Sci. U.S.A.">
        <title>Genomic and structural basis for evolution of tropane alkaloid biosynthesis.</title>
        <authorList>
            <person name="Wanga Y.-J."/>
            <person name="Taina T."/>
            <person name="Yua J.-Y."/>
            <person name="Lia J."/>
            <person name="Xua B."/>
            <person name="Chenc J."/>
            <person name="D'Auriad J.C."/>
            <person name="Huanga J.-P."/>
            <person name="Huanga S.-X."/>
        </authorList>
    </citation>
    <scope>NUCLEOTIDE SEQUENCE [LARGE SCALE GENOMIC DNA]</scope>
    <source>
        <strain evidence="2">cv. KIB-2019</strain>
    </source>
</reference>
<evidence type="ECO:0000313" key="2">
    <source>
        <dbReference type="Proteomes" id="UP001152561"/>
    </source>
</evidence>
<organism evidence="1 2">
    <name type="scientific">Anisodus acutangulus</name>
    <dbReference type="NCBI Taxonomy" id="402998"/>
    <lineage>
        <taxon>Eukaryota</taxon>
        <taxon>Viridiplantae</taxon>
        <taxon>Streptophyta</taxon>
        <taxon>Embryophyta</taxon>
        <taxon>Tracheophyta</taxon>
        <taxon>Spermatophyta</taxon>
        <taxon>Magnoliopsida</taxon>
        <taxon>eudicotyledons</taxon>
        <taxon>Gunneridae</taxon>
        <taxon>Pentapetalae</taxon>
        <taxon>asterids</taxon>
        <taxon>lamiids</taxon>
        <taxon>Solanales</taxon>
        <taxon>Solanaceae</taxon>
        <taxon>Solanoideae</taxon>
        <taxon>Hyoscyameae</taxon>
        <taxon>Anisodus</taxon>
    </lineage>
</organism>
<name>A0A9Q1REE9_9SOLA</name>
<proteinExistence type="predicted"/>
<keyword evidence="2" id="KW-1185">Reference proteome</keyword>
<comment type="caution">
    <text evidence="1">The sequence shown here is derived from an EMBL/GenBank/DDBJ whole genome shotgun (WGS) entry which is preliminary data.</text>
</comment>
<sequence>MFFRQFDSDKYESLRRLQMMALCTCCPCSTLSSESACGKPAAVSTHSADVKLKNKVPIAILAADFEEILSSNPKLLSLFPASTKRNPPSIYEKGSTSGACNENFNTAKTVITPGVCRM</sequence>
<gene>
    <name evidence="1" type="ORF">K7X08_021485</name>
</gene>
<dbReference type="Proteomes" id="UP001152561">
    <property type="component" value="Unassembled WGS sequence"/>
</dbReference>